<sequence>MTGNGVQGEFRRNKVPPVERTNLRRETVRTKTTPAAVLFVGTSGGPDLSRRHARKLGTTGLSNRKQPAWKSWCALERDDGHSWKKQGEPFRPTRANDSKQIGSAREKSFGQSASFRALSAIYNHTKERAVNDSACVARWLRVALSSATLVARSLTFSFKLARSDSKRLGPSLRHFYHLLSWRKSGTTYGAQSAVEVSGENLDSPRLSQMNGLVRYAAWASRFFFKRLDPSNLNIKISWKHLVHVAGHRELLGSIRGHLPSENSNLIVHDEALEPASGLISAASRFSMWFRQLQSTTGAFTGLSRKRLSLHVHSSGRKTYADARLFNTYRVLPSTTRGQITAVPVAIALSTLFFLFLGMDAVNAGVVGLSTAALSITISKNTDTTKFLLPSGRRTRETRNSHLVTKSNDTRVLLRYHSHIMDWFHRRRLPLDPTWALSRTRIRRELINQPLQANQRASSIARDTDGGFQLDAADDSRQMDSVVNIPASSARTSTPHVYRIRRFGYLKNHVRNHVRLWRHSVAFPSGRAMKPTGHMYSDGKYEIYAYASGGKVESAHRLSLNHLDVGVPRSNPTVIDTISRNLPPEQTLLQKFLLCMDRILYNLESRVQRAIRRLRDLGIWSLSTARGKRELLVTIKDRGIEDSFYDK</sequence>
<keyword evidence="3" id="KW-1185">Reference proteome</keyword>
<dbReference type="AlphaFoldDB" id="M1VGD7"/>
<dbReference type="HOGENOM" id="CLU_424160_0_0_1"/>
<dbReference type="Gramene" id="CMH023CT">
    <property type="protein sequence ID" value="CMH023CT"/>
    <property type="gene ID" value="CMH023C"/>
</dbReference>
<dbReference type="Proteomes" id="UP000007014">
    <property type="component" value="Chromosome 8"/>
</dbReference>
<gene>
    <name evidence="2" type="ORF">CYME_CMH023C</name>
</gene>
<dbReference type="RefSeq" id="XP_005536014.1">
    <property type="nucleotide sequence ID" value="XM_005535957.1"/>
</dbReference>
<reference evidence="2 3" key="1">
    <citation type="journal article" date="2004" name="Nature">
        <title>Genome sequence of the ultrasmall unicellular red alga Cyanidioschyzon merolae 10D.</title>
        <authorList>
            <person name="Matsuzaki M."/>
            <person name="Misumi O."/>
            <person name="Shin-i T."/>
            <person name="Maruyama S."/>
            <person name="Takahara M."/>
            <person name="Miyagishima S."/>
            <person name="Mori T."/>
            <person name="Nishida K."/>
            <person name="Yagisawa F."/>
            <person name="Nishida K."/>
            <person name="Yoshida Y."/>
            <person name="Nishimura Y."/>
            <person name="Nakao S."/>
            <person name="Kobayashi T."/>
            <person name="Momoyama Y."/>
            <person name="Higashiyama T."/>
            <person name="Minoda A."/>
            <person name="Sano M."/>
            <person name="Nomoto H."/>
            <person name="Oishi K."/>
            <person name="Hayashi H."/>
            <person name="Ohta F."/>
            <person name="Nishizaka S."/>
            <person name="Haga S."/>
            <person name="Miura S."/>
            <person name="Morishita T."/>
            <person name="Kabeya Y."/>
            <person name="Terasawa K."/>
            <person name="Suzuki Y."/>
            <person name="Ishii Y."/>
            <person name="Asakawa S."/>
            <person name="Takano H."/>
            <person name="Ohta N."/>
            <person name="Kuroiwa H."/>
            <person name="Tanaka K."/>
            <person name="Shimizu N."/>
            <person name="Sugano S."/>
            <person name="Sato N."/>
            <person name="Nozaki H."/>
            <person name="Ogasawara N."/>
            <person name="Kohara Y."/>
            <person name="Kuroiwa T."/>
        </authorList>
    </citation>
    <scope>NUCLEOTIDE SEQUENCE [LARGE SCALE GENOMIC DNA]</scope>
    <source>
        <strain evidence="2 3">10D</strain>
    </source>
</reference>
<dbReference type="GeneID" id="16993360"/>
<evidence type="ECO:0000313" key="2">
    <source>
        <dbReference type="EMBL" id="BAM79728.1"/>
    </source>
</evidence>
<name>M1VGD7_CYAM1</name>
<evidence type="ECO:0000313" key="3">
    <source>
        <dbReference type="Proteomes" id="UP000007014"/>
    </source>
</evidence>
<dbReference type="KEGG" id="cme:CYME_CMH023C"/>
<evidence type="ECO:0000256" key="1">
    <source>
        <dbReference type="SAM" id="MobiDB-lite"/>
    </source>
</evidence>
<reference evidence="2 3" key="2">
    <citation type="journal article" date="2007" name="BMC Biol.">
        <title>A 100%-complete sequence reveals unusually simple genomic features in the hot-spring red alga Cyanidioschyzon merolae.</title>
        <authorList>
            <person name="Nozaki H."/>
            <person name="Takano H."/>
            <person name="Misumi O."/>
            <person name="Terasawa K."/>
            <person name="Matsuzaki M."/>
            <person name="Maruyama S."/>
            <person name="Nishida K."/>
            <person name="Yagisawa F."/>
            <person name="Yoshida Y."/>
            <person name="Fujiwara T."/>
            <person name="Takio S."/>
            <person name="Tamura K."/>
            <person name="Chung S.J."/>
            <person name="Nakamura S."/>
            <person name="Kuroiwa H."/>
            <person name="Tanaka K."/>
            <person name="Sato N."/>
            <person name="Kuroiwa T."/>
        </authorList>
    </citation>
    <scope>NUCLEOTIDE SEQUENCE [LARGE SCALE GENOMIC DNA]</scope>
    <source>
        <strain evidence="2 3">10D</strain>
    </source>
</reference>
<feature type="region of interest" description="Disordered" evidence="1">
    <location>
        <begin position="452"/>
        <end position="472"/>
    </location>
</feature>
<proteinExistence type="predicted"/>
<organism evidence="2 3">
    <name type="scientific">Cyanidioschyzon merolae (strain NIES-3377 / 10D)</name>
    <name type="common">Unicellular red alga</name>
    <dbReference type="NCBI Taxonomy" id="280699"/>
    <lineage>
        <taxon>Eukaryota</taxon>
        <taxon>Rhodophyta</taxon>
        <taxon>Bangiophyceae</taxon>
        <taxon>Cyanidiales</taxon>
        <taxon>Cyanidiaceae</taxon>
        <taxon>Cyanidioschyzon</taxon>
    </lineage>
</organism>
<feature type="region of interest" description="Disordered" evidence="1">
    <location>
        <begin position="83"/>
        <end position="106"/>
    </location>
</feature>
<dbReference type="EMBL" id="AP006490">
    <property type="protein sequence ID" value="BAM79728.1"/>
    <property type="molecule type" value="Genomic_DNA"/>
</dbReference>
<accession>M1VGD7</accession>
<protein>
    <submittedName>
        <fullName evidence="2">Uncharacterized protein</fullName>
    </submittedName>
</protein>